<feature type="transmembrane region" description="Helical" evidence="1">
    <location>
        <begin position="225"/>
        <end position="245"/>
    </location>
</feature>
<dbReference type="Proteomes" id="UP001165587">
    <property type="component" value="Unassembled WGS sequence"/>
</dbReference>
<reference evidence="2" key="1">
    <citation type="submission" date="2022-08" db="EMBL/GenBank/DDBJ databases">
        <authorList>
            <person name="Deng Y."/>
            <person name="Han X.-F."/>
            <person name="Zhang Y.-Q."/>
        </authorList>
    </citation>
    <scope>NUCLEOTIDE SEQUENCE</scope>
    <source>
        <strain evidence="2">CPCC 203407</strain>
    </source>
</reference>
<gene>
    <name evidence="2" type="ORF">N1028_05655</name>
</gene>
<comment type="caution">
    <text evidence="2">The sequence shown here is derived from an EMBL/GenBank/DDBJ whole genome shotgun (WGS) entry which is preliminary data.</text>
</comment>
<name>A0AA42BTN3_9MICO</name>
<dbReference type="AlphaFoldDB" id="A0AA42BTN3"/>
<keyword evidence="3" id="KW-1185">Reference proteome</keyword>
<evidence type="ECO:0008006" key="4">
    <source>
        <dbReference type="Google" id="ProtNLM"/>
    </source>
</evidence>
<keyword evidence="1" id="KW-0472">Membrane</keyword>
<dbReference type="RefSeq" id="WP_259525849.1">
    <property type="nucleotide sequence ID" value="NZ_JANLCK010000002.1"/>
</dbReference>
<evidence type="ECO:0000256" key="1">
    <source>
        <dbReference type="SAM" id="Phobius"/>
    </source>
</evidence>
<evidence type="ECO:0000313" key="3">
    <source>
        <dbReference type="Proteomes" id="UP001165587"/>
    </source>
</evidence>
<accession>A0AA42BTN3</accession>
<organism evidence="2 3">
    <name type="scientific">Herbiconiux oxytropis</name>
    <dbReference type="NCBI Taxonomy" id="2970915"/>
    <lineage>
        <taxon>Bacteria</taxon>
        <taxon>Bacillati</taxon>
        <taxon>Actinomycetota</taxon>
        <taxon>Actinomycetes</taxon>
        <taxon>Micrococcales</taxon>
        <taxon>Microbacteriaceae</taxon>
        <taxon>Herbiconiux</taxon>
    </lineage>
</organism>
<protein>
    <recommendedName>
        <fullName evidence="4">Gram-positive cocci surface proteins LPxTG domain-containing protein</fullName>
    </recommendedName>
</protein>
<proteinExistence type="predicted"/>
<keyword evidence="1" id="KW-1133">Transmembrane helix</keyword>
<keyword evidence="1" id="KW-0812">Transmembrane</keyword>
<evidence type="ECO:0000313" key="2">
    <source>
        <dbReference type="EMBL" id="MCS5725376.1"/>
    </source>
</evidence>
<dbReference type="EMBL" id="JANLCK010000002">
    <property type="protein sequence ID" value="MCS5725376.1"/>
    <property type="molecule type" value="Genomic_DNA"/>
</dbReference>
<sequence>MHHPARTARPSRVVTGLVGLLSVAALAAGSLLLADAARAAFIDVPETGQPGHLVLSADPYPAEFLDISPGDPAYWQVTARLEDASSATLSLELRKDGGVTAHPRGITMTVDRCSVPWTDVDTSPSCADGLARVTVATPADDYTTSSPTFELRPLRADSPEHLLVTLAVEDSAAAMADETLMGLTGNMGLGLTATAIDDRPINPIRPDRPGGPGGPLANTGLDGQLAGLAAFGALTAGLLGLALVVSRMRGRRSLTNDEVN</sequence>